<dbReference type="AlphaFoldDB" id="A0AAD2CJY6"/>
<feature type="region of interest" description="Disordered" evidence="1">
    <location>
        <begin position="91"/>
        <end position="132"/>
    </location>
</feature>
<evidence type="ECO:0000313" key="4">
    <source>
        <dbReference type="Proteomes" id="UP001295423"/>
    </source>
</evidence>
<keyword evidence="2" id="KW-0812">Transmembrane</keyword>
<gene>
    <name evidence="3" type="ORF">CYCCA115_LOCUS2659</name>
</gene>
<sequence>MVASTVPNGDEAYAVFTSIGGENDARRLREQEREEEHRREKEREALKQAEKTSKQVILLVVLVLIAGAYLAGAFLVGAYFGAPGISKGGDAAAVNEGNDQKPADDTTSESPSSDPTMAATNPPSLSPLYPRNTLDDCERIARGVDVSLQSELIPKFFDIRMDVSLTLQLSDLSEVVEEMELRIQRILGPRLADCPNARRLRQTDWKRRLQIETNVIGNARFNAEYQPDQSCDASAPSPCIRVVTKLNLFLKGEEDTLPLANRITSRFGEQELTETLGLTAPFNKIEVVGVTAAAPN</sequence>
<feature type="transmembrane region" description="Helical" evidence="2">
    <location>
        <begin position="56"/>
        <end position="80"/>
    </location>
</feature>
<comment type="caution">
    <text evidence="3">The sequence shown here is derived from an EMBL/GenBank/DDBJ whole genome shotgun (WGS) entry which is preliminary data.</text>
</comment>
<evidence type="ECO:0000313" key="3">
    <source>
        <dbReference type="EMBL" id="CAJ1932037.1"/>
    </source>
</evidence>
<dbReference type="Proteomes" id="UP001295423">
    <property type="component" value="Unassembled WGS sequence"/>
</dbReference>
<reference evidence="3" key="1">
    <citation type="submission" date="2023-08" db="EMBL/GenBank/DDBJ databases">
        <authorList>
            <person name="Audoor S."/>
            <person name="Bilcke G."/>
        </authorList>
    </citation>
    <scope>NUCLEOTIDE SEQUENCE</scope>
</reference>
<evidence type="ECO:0008006" key="5">
    <source>
        <dbReference type="Google" id="ProtNLM"/>
    </source>
</evidence>
<dbReference type="EMBL" id="CAKOGP040000202">
    <property type="protein sequence ID" value="CAJ1932037.1"/>
    <property type="molecule type" value="Genomic_DNA"/>
</dbReference>
<organism evidence="3 4">
    <name type="scientific">Cylindrotheca closterium</name>
    <dbReference type="NCBI Taxonomy" id="2856"/>
    <lineage>
        <taxon>Eukaryota</taxon>
        <taxon>Sar</taxon>
        <taxon>Stramenopiles</taxon>
        <taxon>Ochrophyta</taxon>
        <taxon>Bacillariophyta</taxon>
        <taxon>Bacillariophyceae</taxon>
        <taxon>Bacillariophycidae</taxon>
        <taxon>Bacillariales</taxon>
        <taxon>Bacillariaceae</taxon>
        <taxon>Cylindrotheca</taxon>
    </lineage>
</organism>
<evidence type="ECO:0000256" key="2">
    <source>
        <dbReference type="SAM" id="Phobius"/>
    </source>
</evidence>
<accession>A0AAD2CJY6</accession>
<protein>
    <recommendedName>
        <fullName evidence="5">Transmembrane protein</fullName>
    </recommendedName>
</protein>
<feature type="region of interest" description="Disordered" evidence="1">
    <location>
        <begin position="24"/>
        <end position="48"/>
    </location>
</feature>
<name>A0AAD2CJY6_9STRA</name>
<keyword evidence="2" id="KW-0472">Membrane</keyword>
<keyword evidence="4" id="KW-1185">Reference proteome</keyword>
<proteinExistence type="predicted"/>
<keyword evidence="2" id="KW-1133">Transmembrane helix</keyword>
<evidence type="ECO:0000256" key="1">
    <source>
        <dbReference type="SAM" id="MobiDB-lite"/>
    </source>
</evidence>